<dbReference type="PANTHER" id="PTHR10943:SF2">
    <property type="entry name" value="26S PROTEASOME NON-ATPASE REGULATORY SUBUNIT 1"/>
    <property type="match status" value="1"/>
</dbReference>
<evidence type="ECO:0000313" key="4">
    <source>
        <dbReference type="EnsemblPlants" id="Kaladp0064s0023.1.v1.1"/>
    </source>
</evidence>
<dbReference type="GO" id="GO:0005634">
    <property type="term" value="C:nucleus"/>
    <property type="evidence" value="ECO:0007669"/>
    <property type="project" value="TreeGrafter"/>
</dbReference>
<dbReference type="Proteomes" id="UP000594263">
    <property type="component" value="Unplaced"/>
</dbReference>
<dbReference type="EnsemblPlants" id="Kaladp0064s0023.1.v1.1">
    <property type="protein sequence ID" value="Kaladp0064s0023.1.v1.1"/>
    <property type="gene ID" value="Kaladp0064s0023.v1.1"/>
</dbReference>
<dbReference type="Gramene" id="Kaladp0064s0023.1.v1.1">
    <property type="protein sequence ID" value="Kaladp0064s0023.1.v1.1"/>
    <property type="gene ID" value="Kaladp0064s0023.v1.1"/>
</dbReference>
<keyword evidence="1" id="KW-0677">Repeat</keyword>
<feature type="region of interest" description="Disordered" evidence="2">
    <location>
        <begin position="135"/>
        <end position="193"/>
    </location>
</feature>
<evidence type="ECO:0000259" key="3">
    <source>
        <dbReference type="Pfam" id="PF18004"/>
    </source>
</evidence>
<dbReference type="Pfam" id="PF18004">
    <property type="entry name" value="RPN2_C"/>
    <property type="match status" value="1"/>
</dbReference>
<proteinExistence type="predicted"/>
<evidence type="ECO:0000313" key="5">
    <source>
        <dbReference type="Proteomes" id="UP000594263"/>
    </source>
</evidence>
<feature type="domain" description="26S proteasome regulatory subunit RPN2 C-terminal" evidence="3">
    <location>
        <begin position="78"/>
        <end position="137"/>
    </location>
</feature>
<dbReference type="AlphaFoldDB" id="A0A7N0UED1"/>
<dbReference type="PANTHER" id="PTHR10943">
    <property type="entry name" value="26S PROTEASOME NON-ATPASE REGULATORY SUBUNIT"/>
    <property type="match status" value="1"/>
</dbReference>
<name>A0A7N0UED1_KALFE</name>
<dbReference type="GO" id="GO:0008540">
    <property type="term" value="C:proteasome regulatory particle, base subcomplex"/>
    <property type="evidence" value="ECO:0007669"/>
    <property type="project" value="TreeGrafter"/>
</dbReference>
<dbReference type="InterPro" id="IPR040623">
    <property type="entry name" value="RPN2_C"/>
</dbReference>
<reference evidence="4" key="1">
    <citation type="submission" date="2021-01" db="UniProtKB">
        <authorList>
            <consortium name="EnsemblPlants"/>
        </authorList>
    </citation>
    <scope>IDENTIFICATION</scope>
</reference>
<dbReference type="GO" id="GO:0034515">
    <property type="term" value="C:proteasome storage granule"/>
    <property type="evidence" value="ECO:0007669"/>
    <property type="project" value="TreeGrafter"/>
</dbReference>
<evidence type="ECO:0000256" key="2">
    <source>
        <dbReference type="SAM" id="MobiDB-lite"/>
    </source>
</evidence>
<feature type="compositionally biased region" description="Basic and acidic residues" evidence="2">
    <location>
        <begin position="182"/>
        <end position="193"/>
    </location>
</feature>
<sequence>MAVAISNFSVHLRISSRSTPLVQYHHLKRSATPNFTSSFLRFSNTVVHKNPIVCAAASAAGNPGSNIEPNPYEVDAPAEKKSEPEATYEILTNPARVVPAQEKYIRFKDESRYVPVKSAASGFVQLRDLRPSEPEVLSLTDAPSAAASSAPAGATTGQQNTSTSAAAAANDEPQPPQPFDDLSTRHEDQNNCK</sequence>
<evidence type="ECO:0000256" key="1">
    <source>
        <dbReference type="ARBA" id="ARBA00022737"/>
    </source>
</evidence>
<organism evidence="4 5">
    <name type="scientific">Kalanchoe fedtschenkoi</name>
    <name type="common">Lavender scallops</name>
    <name type="synonym">South American air plant</name>
    <dbReference type="NCBI Taxonomy" id="63787"/>
    <lineage>
        <taxon>Eukaryota</taxon>
        <taxon>Viridiplantae</taxon>
        <taxon>Streptophyta</taxon>
        <taxon>Embryophyta</taxon>
        <taxon>Tracheophyta</taxon>
        <taxon>Spermatophyta</taxon>
        <taxon>Magnoliopsida</taxon>
        <taxon>eudicotyledons</taxon>
        <taxon>Gunneridae</taxon>
        <taxon>Pentapetalae</taxon>
        <taxon>Saxifragales</taxon>
        <taxon>Crassulaceae</taxon>
        <taxon>Kalanchoe</taxon>
    </lineage>
</organism>
<feature type="compositionally biased region" description="Low complexity" evidence="2">
    <location>
        <begin position="142"/>
        <end position="170"/>
    </location>
</feature>
<accession>A0A7N0UED1</accession>
<dbReference type="GO" id="GO:0043161">
    <property type="term" value="P:proteasome-mediated ubiquitin-dependent protein catabolic process"/>
    <property type="evidence" value="ECO:0007669"/>
    <property type="project" value="TreeGrafter"/>
</dbReference>
<protein>
    <recommendedName>
        <fullName evidence="3">26S proteasome regulatory subunit RPN2 C-terminal domain-containing protein</fullName>
    </recommendedName>
</protein>
<keyword evidence="5" id="KW-1185">Reference proteome</keyword>